<dbReference type="Pfam" id="PF00324">
    <property type="entry name" value="AA_permease"/>
    <property type="match status" value="1"/>
</dbReference>
<accession>A0A235FEC8</accession>
<evidence type="ECO:0000259" key="8">
    <source>
        <dbReference type="Pfam" id="PF00324"/>
    </source>
</evidence>
<evidence type="ECO:0000256" key="2">
    <source>
        <dbReference type="ARBA" id="ARBA00022448"/>
    </source>
</evidence>
<dbReference type="GO" id="GO:0006865">
    <property type="term" value="P:amino acid transport"/>
    <property type="evidence" value="ECO:0007669"/>
    <property type="project" value="UniProtKB-KW"/>
</dbReference>
<name>A0A235FEC8_9BACL</name>
<dbReference type="PANTHER" id="PTHR43495">
    <property type="entry name" value="GABA PERMEASE"/>
    <property type="match status" value="1"/>
</dbReference>
<dbReference type="EMBL" id="NOII01000001">
    <property type="protein sequence ID" value="OYD59115.1"/>
    <property type="molecule type" value="Genomic_DNA"/>
</dbReference>
<dbReference type="PROSITE" id="PS51257">
    <property type="entry name" value="PROKAR_LIPOPROTEIN"/>
    <property type="match status" value="1"/>
</dbReference>
<reference evidence="9 10" key="1">
    <citation type="submission" date="2017-07" db="EMBL/GenBank/DDBJ databases">
        <title>Fictibacillus sp. nov. GDSW-R2A3 Genome sequencing and assembly.</title>
        <authorList>
            <person name="Mayilraj S."/>
        </authorList>
    </citation>
    <scope>NUCLEOTIDE SEQUENCE [LARGE SCALE GENOMIC DNA]</scope>
    <source>
        <strain evidence="9 10">GDSW-R2A3</strain>
    </source>
</reference>
<dbReference type="AlphaFoldDB" id="A0A235FEC8"/>
<keyword evidence="5 7" id="KW-1133">Transmembrane helix</keyword>
<evidence type="ECO:0000256" key="1">
    <source>
        <dbReference type="ARBA" id="ARBA00004141"/>
    </source>
</evidence>
<protein>
    <submittedName>
        <fullName evidence="9">Amino acid permease</fullName>
    </submittedName>
</protein>
<feature type="transmembrane region" description="Helical" evidence="7">
    <location>
        <begin position="48"/>
        <end position="66"/>
    </location>
</feature>
<proteinExistence type="predicted"/>
<comment type="subcellular location">
    <subcellularLocation>
        <location evidence="1">Membrane</location>
        <topology evidence="1">Multi-pass membrane protein</topology>
    </subcellularLocation>
</comment>
<keyword evidence="3 7" id="KW-0812">Transmembrane</keyword>
<organism evidence="9 10">
    <name type="scientific">Fictibacillus aquaticus</name>
    <dbReference type="NCBI Taxonomy" id="2021314"/>
    <lineage>
        <taxon>Bacteria</taxon>
        <taxon>Bacillati</taxon>
        <taxon>Bacillota</taxon>
        <taxon>Bacilli</taxon>
        <taxon>Bacillales</taxon>
        <taxon>Fictibacillaceae</taxon>
        <taxon>Fictibacillus</taxon>
    </lineage>
</organism>
<keyword evidence="6 7" id="KW-0472">Membrane</keyword>
<feature type="transmembrane region" description="Helical" evidence="7">
    <location>
        <begin position="239"/>
        <end position="261"/>
    </location>
</feature>
<evidence type="ECO:0000256" key="3">
    <source>
        <dbReference type="ARBA" id="ARBA00022692"/>
    </source>
</evidence>
<feature type="transmembrane region" description="Helical" evidence="7">
    <location>
        <begin position="17"/>
        <end position="36"/>
    </location>
</feature>
<gene>
    <name evidence="9" type="ORF">CGZ90_04245</name>
</gene>
<feature type="transmembrane region" description="Helical" evidence="7">
    <location>
        <begin position="290"/>
        <end position="313"/>
    </location>
</feature>
<evidence type="ECO:0000256" key="4">
    <source>
        <dbReference type="ARBA" id="ARBA00022970"/>
    </source>
</evidence>
<dbReference type="OrthoDB" id="9780162at2"/>
<keyword evidence="2" id="KW-0813">Transport</keyword>
<evidence type="ECO:0000256" key="5">
    <source>
        <dbReference type="ARBA" id="ARBA00022989"/>
    </source>
</evidence>
<dbReference type="InterPro" id="IPR004841">
    <property type="entry name" value="AA-permease/SLC12A_dom"/>
</dbReference>
<dbReference type="GO" id="GO:0055085">
    <property type="term" value="P:transmembrane transport"/>
    <property type="evidence" value="ECO:0007669"/>
    <property type="project" value="InterPro"/>
</dbReference>
<dbReference type="GO" id="GO:0005886">
    <property type="term" value="C:plasma membrane"/>
    <property type="evidence" value="ECO:0007669"/>
    <property type="project" value="UniProtKB-SubCell"/>
</dbReference>
<dbReference type="RefSeq" id="WP_094251075.1">
    <property type="nucleotide sequence ID" value="NZ_JBHLXL010000001.1"/>
</dbReference>
<evidence type="ECO:0000256" key="7">
    <source>
        <dbReference type="SAM" id="Phobius"/>
    </source>
</evidence>
<sequence>MNKNGCSTNAPAGELKWWQLSLIGVGCIIGTGYFLGSGIAIQKTGPSVLLSYLLAAICTYIVYSALARMSSSDPQKGSFCAYSEKAFGKWAGFSCGWVYWTSETLIAGSQLTALSIFSRFWFPHVPLWMFAAGYAAAALAVVIAGTKGFERAENIFAIIKIAAILMFIIIAALALSGLINGDGFKPSLPGTTEGFFPNGFSGWWASLLLAFYAFGGIEIMGLMAIKLKNKEDSLKAGRIMLLVLAVIYTLSIGLAVTMVSWNVFNEKESPFVTALQNFDLPFFPHVFNGALLIAGFSTMAASLFAVISLLITLAEGGNAPEIFKKGKKIKDIPWPSLLLTAAGISFSIILSLLMPGKVYEYLTTGAGLMLLYNWAFILLSSLKIMQHSGFAKIKHGAGFLFIFAAVSGTCIERTTRTGFFFSVFFLIVIGLVLLKMRTYWKQEYSQK</sequence>
<keyword evidence="4" id="KW-0029">Amino-acid transport</keyword>
<feature type="transmembrane region" description="Helical" evidence="7">
    <location>
        <begin position="417"/>
        <end position="434"/>
    </location>
</feature>
<feature type="transmembrane region" description="Helical" evidence="7">
    <location>
        <begin position="334"/>
        <end position="355"/>
    </location>
</feature>
<evidence type="ECO:0000313" key="9">
    <source>
        <dbReference type="EMBL" id="OYD59115.1"/>
    </source>
</evidence>
<feature type="transmembrane region" description="Helical" evidence="7">
    <location>
        <begin position="361"/>
        <end position="381"/>
    </location>
</feature>
<comment type="caution">
    <text evidence="9">The sequence shown here is derived from an EMBL/GenBank/DDBJ whole genome shotgun (WGS) entry which is preliminary data.</text>
</comment>
<dbReference type="PANTHER" id="PTHR43495:SF5">
    <property type="entry name" value="GAMMA-AMINOBUTYRIC ACID PERMEASE"/>
    <property type="match status" value="1"/>
</dbReference>
<feature type="transmembrane region" description="Helical" evidence="7">
    <location>
        <begin position="203"/>
        <end position="227"/>
    </location>
</feature>
<feature type="transmembrane region" description="Helical" evidence="7">
    <location>
        <begin position="393"/>
        <end position="411"/>
    </location>
</feature>
<keyword evidence="10" id="KW-1185">Reference proteome</keyword>
<feature type="transmembrane region" description="Helical" evidence="7">
    <location>
        <begin position="157"/>
        <end position="179"/>
    </location>
</feature>
<evidence type="ECO:0000313" key="10">
    <source>
        <dbReference type="Proteomes" id="UP000215059"/>
    </source>
</evidence>
<feature type="domain" description="Amino acid permease/ SLC12A" evidence="8">
    <location>
        <begin position="21"/>
        <end position="387"/>
    </location>
</feature>
<evidence type="ECO:0000256" key="6">
    <source>
        <dbReference type="ARBA" id="ARBA00023136"/>
    </source>
</evidence>
<dbReference type="Proteomes" id="UP000215059">
    <property type="component" value="Unassembled WGS sequence"/>
</dbReference>
<feature type="transmembrane region" description="Helical" evidence="7">
    <location>
        <begin position="127"/>
        <end position="145"/>
    </location>
</feature>
<dbReference type="Gene3D" id="1.20.1740.10">
    <property type="entry name" value="Amino acid/polyamine transporter I"/>
    <property type="match status" value="1"/>
</dbReference>
<dbReference type="PIRSF" id="PIRSF006060">
    <property type="entry name" value="AA_transporter"/>
    <property type="match status" value="1"/>
</dbReference>